<protein>
    <submittedName>
        <fullName evidence="2">Uncharacterized protein</fullName>
    </submittedName>
</protein>
<evidence type="ECO:0000256" key="1">
    <source>
        <dbReference type="SAM" id="Phobius"/>
    </source>
</evidence>
<keyword evidence="1" id="KW-1133">Transmembrane helix</keyword>
<dbReference type="EMBL" id="JAWDHD010000010">
    <property type="protein sequence ID" value="MDU0248979.1"/>
    <property type="molecule type" value="Genomic_DNA"/>
</dbReference>
<comment type="caution">
    <text evidence="2">The sequence shown here is derived from an EMBL/GenBank/DDBJ whole genome shotgun (WGS) entry which is preliminary data.</text>
</comment>
<evidence type="ECO:0000313" key="3">
    <source>
        <dbReference type="Proteomes" id="UP001181258"/>
    </source>
</evidence>
<gene>
    <name evidence="2" type="ORF">RVY68_09870</name>
</gene>
<accession>A0AAE4LDC3</accession>
<reference evidence="2" key="1">
    <citation type="submission" date="2023-10" db="EMBL/GenBank/DDBJ databases">
        <title>Genome of potential pathogenic bacteria in Crohn's disease.</title>
        <authorList>
            <person name="Rodriguez-Palacios A."/>
        </authorList>
    </citation>
    <scope>NUCLEOTIDE SEQUENCE</scope>
    <source>
        <strain evidence="2">CavFT-hAR107</strain>
    </source>
</reference>
<keyword evidence="1" id="KW-0472">Membrane</keyword>
<sequence>MLHLIGKNLWARRYRNGWLLAELIIVSMVIWVLTDPIVVTTHDRGLPTGITEEGMYRLNLAAVSSKSARFEAGEDTPEARAANVRRILSRIRDYEDVRYATLQFRDVGPFCSSSWSRSLNTDSLHYYPYMVMFFEPQSQFFSTFGFEEVEGQTNEELDRMPFENKVLRNKWTPLQIVITNGYTCSIFQVAKITRKTEITTNNTESLTHLLFIILKLNIINRKFCKYCIYFISSIV</sequence>
<keyword evidence="1" id="KW-0812">Transmembrane</keyword>
<proteinExistence type="predicted"/>
<name>A0AAE4LDC3_PHOVU</name>
<evidence type="ECO:0000313" key="2">
    <source>
        <dbReference type="EMBL" id="MDU0248979.1"/>
    </source>
</evidence>
<dbReference type="AlphaFoldDB" id="A0AAE4LDC3"/>
<dbReference type="Proteomes" id="UP001181258">
    <property type="component" value="Unassembled WGS sequence"/>
</dbReference>
<feature type="transmembrane region" description="Helical" evidence="1">
    <location>
        <begin position="17"/>
        <end position="34"/>
    </location>
</feature>
<dbReference type="RefSeq" id="WP_315977342.1">
    <property type="nucleotide sequence ID" value="NZ_JAWDHD010000010.1"/>
</dbReference>
<organism evidence="2 3">
    <name type="scientific">Phocaeicola vulgatus</name>
    <name type="common">Bacteroides vulgatus</name>
    <dbReference type="NCBI Taxonomy" id="821"/>
    <lineage>
        <taxon>Bacteria</taxon>
        <taxon>Pseudomonadati</taxon>
        <taxon>Bacteroidota</taxon>
        <taxon>Bacteroidia</taxon>
        <taxon>Bacteroidales</taxon>
        <taxon>Bacteroidaceae</taxon>
        <taxon>Phocaeicola</taxon>
    </lineage>
</organism>